<keyword evidence="3" id="KW-1185">Reference proteome</keyword>
<protein>
    <submittedName>
        <fullName evidence="2">Uncharacterized protein</fullName>
    </submittedName>
</protein>
<feature type="region of interest" description="Disordered" evidence="1">
    <location>
        <begin position="1"/>
        <end position="50"/>
    </location>
</feature>
<dbReference type="AlphaFoldDB" id="A0A2I9CSU8"/>
<proteinExistence type="predicted"/>
<feature type="region of interest" description="Disordered" evidence="1">
    <location>
        <begin position="68"/>
        <end position="87"/>
    </location>
</feature>
<accession>A0A2I9CSU8</accession>
<sequence>MKTYRDITRSVRDERGPLTPQHLTTSLLGPVPPGQVRIHTDGDSGGNRQGNLITVCRDEAISLEERRRMGARARQRHQQRHEEPHAC</sequence>
<dbReference type="Proteomes" id="UP000236569">
    <property type="component" value="Unassembled WGS sequence"/>
</dbReference>
<feature type="compositionally biased region" description="Basic residues" evidence="1">
    <location>
        <begin position="69"/>
        <end position="79"/>
    </location>
</feature>
<evidence type="ECO:0000313" key="2">
    <source>
        <dbReference type="EMBL" id="GBF04774.1"/>
    </source>
</evidence>
<name>A0A2I9CSU8_9DEIO</name>
<comment type="caution">
    <text evidence="2">The sequence shown here is derived from an EMBL/GenBank/DDBJ whole genome shotgun (WGS) entry which is preliminary data.</text>
</comment>
<dbReference type="EMBL" id="BFAG01000002">
    <property type="protein sequence ID" value="GBF04774.1"/>
    <property type="molecule type" value="Genomic_DNA"/>
</dbReference>
<organism evidence="2 3">
    <name type="scientific">Deinococcus aerius</name>
    <dbReference type="NCBI Taxonomy" id="200253"/>
    <lineage>
        <taxon>Bacteria</taxon>
        <taxon>Thermotogati</taxon>
        <taxon>Deinococcota</taxon>
        <taxon>Deinococci</taxon>
        <taxon>Deinococcales</taxon>
        <taxon>Deinococcaceae</taxon>
        <taxon>Deinococcus</taxon>
    </lineage>
</organism>
<gene>
    <name evidence="2" type="ORF">DAERI_020371</name>
</gene>
<reference evidence="3" key="1">
    <citation type="submission" date="2018-01" db="EMBL/GenBank/DDBJ databases">
        <title>Draft Genome Sequence of the Radioresistant Bacterium Deinococcus aerius TR0125, Isolated from the Higher Atmosphere above Japan.</title>
        <authorList>
            <person name="Satoh K."/>
            <person name="Arai H."/>
            <person name="Sanzen T."/>
            <person name="Kawaguchi Y."/>
            <person name="Hayashi H."/>
            <person name="Yokobori S."/>
            <person name="Yamagishi A."/>
            <person name="Oono Y."/>
            <person name="Narumi I."/>
        </authorList>
    </citation>
    <scope>NUCLEOTIDE SEQUENCE [LARGE SCALE GENOMIC DNA]</scope>
    <source>
        <strain evidence="3">TR0125</strain>
    </source>
</reference>
<evidence type="ECO:0000256" key="1">
    <source>
        <dbReference type="SAM" id="MobiDB-lite"/>
    </source>
</evidence>
<evidence type="ECO:0000313" key="3">
    <source>
        <dbReference type="Proteomes" id="UP000236569"/>
    </source>
</evidence>
<feature type="compositionally biased region" description="Basic and acidic residues" evidence="1">
    <location>
        <begin position="1"/>
        <end position="16"/>
    </location>
</feature>